<evidence type="ECO:0000256" key="12">
    <source>
        <dbReference type="ARBA" id="ARBA00052600"/>
    </source>
</evidence>
<comment type="catalytic activity">
    <reaction evidence="8">
        <text>a disubstituted aliphatic (S)-hydroxynitrile = a ketone + hydrogen cyanide</text>
        <dbReference type="Rhea" id="RHEA:56592"/>
        <dbReference type="ChEBI" id="CHEBI:17087"/>
        <dbReference type="ChEBI" id="CHEBI:18407"/>
        <dbReference type="ChEBI" id="CHEBI:140597"/>
        <dbReference type="EC" id="4.1.2.47"/>
    </reaction>
</comment>
<gene>
    <name evidence="22" type="ORF">K2173_021375</name>
</gene>
<evidence type="ECO:0000256" key="2">
    <source>
        <dbReference type="ARBA" id="ARBA00050104"/>
    </source>
</evidence>
<evidence type="ECO:0000259" key="21">
    <source>
        <dbReference type="Pfam" id="PF12697"/>
    </source>
</evidence>
<comment type="catalytic activity">
    <reaction evidence="10">
        <text>2-methylpropanal + hydrogen cyanide = (2S)-2-hydroxy-3-methylbutanenitrile</text>
        <dbReference type="Rhea" id="RHEA:77403"/>
        <dbReference type="ChEBI" id="CHEBI:18407"/>
        <dbReference type="ChEBI" id="CHEBI:48943"/>
        <dbReference type="ChEBI" id="CHEBI:197354"/>
    </reaction>
</comment>
<evidence type="ECO:0000256" key="11">
    <source>
        <dbReference type="ARBA" id="ARBA00052511"/>
    </source>
</evidence>
<evidence type="ECO:0000256" key="14">
    <source>
        <dbReference type="ARBA" id="ARBA00052826"/>
    </source>
</evidence>
<evidence type="ECO:0000256" key="9">
    <source>
        <dbReference type="ARBA" id="ARBA00051977"/>
    </source>
</evidence>
<evidence type="ECO:0000256" key="17">
    <source>
        <dbReference type="ARBA" id="ARBA00069221"/>
    </source>
</evidence>
<dbReference type="PANTHER" id="PTHR10992:SF1066">
    <property type="entry name" value="METHYL JASMONATE ESTERASE 1"/>
    <property type="match status" value="1"/>
</dbReference>
<sequence length="253" mass="27973">MKHFVLVHGASHGAWCWYKVMTLLKSRGHNVTALDMAASGVNPMQAHEVGSFSDYFEPLMGFMESLTADERVILVGHSVAGVGICVAMESFCEKISVAVFLTAAMPGPDFSCKAMDKMRAKKSFSQADVKYGYDNGPDNPPTSVALSTNFLKSNYYKLSPPEDFILATMLLRPFPVFANKGKQGETMFTKERYGSVRRVYLKCEEDDVYVQGIMVENNPPDEVMVVSGADHMAMLSKPQELCSCLLEIADKYS</sequence>
<name>A0AAV8TV75_9ROSI</name>
<evidence type="ECO:0000256" key="7">
    <source>
        <dbReference type="ARBA" id="ARBA00051647"/>
    </source>
</evidence>
<dbReference type="GO" id="GO:0009694">
    <property type="term" value="P:jasmonic acid metabolic process"/>
    <property type="evidence" value="ECO:0007669"/>
    <property type="project" value="TreeGrafter"/>
</dbReference>
<evidence type="ECO:0000256" key="10">
    <source>
        <dbReference type="ARBA" id="ARBA00052033"/>
    </source>
</evidence>
<organism evidence="22 23">
    <name type="scientific">Erythroxylum novogranatense</name>
    <dbReference type="NCBI Taxonomy" id="1862640"/>
    <lineage>
        <taxon>Eukaryota</taxon>
        <taxon>Viridiplantae</taxon>
        <taxon>Streptophyta</taxon>
        <taxon>Embryophyta</taxon>
        <taxon>Tracheophyta</taxon>
        <taxon>Spermatophyta</taxon>
        <taxon>Magnoliopsida</taxon>
        <taxon>eudicotyledons</taxon>
        <taxon>Gunneridae</taxon>
        <taxon>Pentapetalae</taxon>
        <taxon>rosids</taxon>
        <taxon>fabids</taxon>
        <taxon>Malpighiales</taxon>
        <taxon>Erythroxylaceae</taxon>
        <taxon>Erythroxylum</taxon>
    </lineage>
</organism>
<accession>A0AAV8TV75</accession>
<dbReference type="GO" id="GO:0047606">
    <property type="term" value="F:(S)-hydroxynitrile lyase activity"/>
    <property type="evidence" value="ECO:0007669"/>
    <property type="project" value="UniProtKB-EC"/>
</dbReference>
<comment type="catalytic activity">
    <reaction evidence="11">
        <text>3-formylthiophene + hydrogen cyanide = (2S)-2-hydroxy-2-(thiophen-3-yl)acetonitrile</text>
        <dbReference type="Rhea" id="RHEA:77459"/>
        <dbReference type="ChEBI" id="CHEBI:18407"/>
        <dbReference type="ChEBI" id="CHEBI:87611"/>
        <dbReference type="ChEBI" id="CHEBI:197333"/>
    </reaction>
</comment>
<comment type="caution">
    <text evidence="22">The sequence shown here is derived from an EMBL/GenBank/DDBJ whole genome shotgun (WGS) entry which is preliminary data.</text>
</comment>
<evidence type="ECO:0000313" key="23">
    <source>
        <dbReference type="Proteomes" id="UP001159364"/>
    </source>
</evidence>
<evidence type="ECO:0000256" key="6">
    <source>
        <dbReference type="ARBA" id="ARBA00050608"/>
    </source>
</evidence>
<dbReference type="EMBL" id="JAIWQS010000003">
    <property type="protein sequence ID" value="KAJ8770728.1"/>
    <property type="molecule type" value="Genomic_DNA"/>
</dbReference>
<evidence type="ECO:0000256" key="8">
    <source>
        <dbReference type="ARBA" id="ARBA00051735"/>
    </source>
</evidence>
<keyword evidence="1" id="KW-0456">Lyase</keyword>
<reference evidence="22 23" key="1">
    <citation type="submission" date="2021-09" db="EMBL/GenBank/DDBJ databases">
        <title>Genomic insights and catalytic innovation underlie evolution of tropane alkaloids biosynthesis.</title>
        <authorList>
            <person name="Wang Y.-J."/>
            <person name="Tian T."/>
            <person name="Huang J.-P."/>
            <person name="Huang S.-X."/>
        </authorList>
    </citation>
    <scope>NUCLEOTIDE SEQUENCE [LARGE SCALE GENOMIC DNA]</scope>
    <source>
        <strain evidence="22">KIB-2018</strain>
        <tissue evidence="22">Leaf</tissue>
    </source>
</reference>
<comment type="catalytic activity">
    <reaction evidence="5">
        <text>benzaldehyde + hydrogen cyanide = (S)-mandelonitrile</text>
        <dbReference type="Rhea" id="RHEA:77427"/>
        <dbReference type="ChEBI" id="CHEBI:17169"/>
        <dbReference type="ChEBI" id="CHEBI:18407"/>
        <dbReference type="ChEBI" id="CHEBI:36941"/>
    </reaction>
</comment>
<dbReference type="GO" id="GO:0080031">
    <property type="term" value="F:methyl salicylate esterase activity"/>
    <property type="evidence" value="ECO:0007669"/>
    <property type="project" value="TreeGrafter"/>
</dbReference>
<dbReference type="AlphaFoldDB" id="A0AAV8TV75"/>
<protein>
    <recommendedName>
        <fullName evidence="17">(S)-hydroxynitrile lyase</fullName>
        <ecNumber evidence="16">4.1.2.47</ecNumber>
    </recommendedName>
    <alternativeName>
        <fullName evidence="18">2-hydroxy-2-methylpropanenitrile lyase</fullName>
    </alternativeName>
    <alternativeName>
        <fullName evidence="19">Acetone cyanohydrin lyase</fullName>
    </alternativeName>
    <alternativeName>
        <fullName evidence="20">Hydroxynitrile lyase</fullName>
    </alternativeName>
</protein>
<evidence type="ECO:0000256" key="4">
    <source>
        <dbReference type="ARBA" id="ARBA00050262"/>
    </source>
</evidence>
<evidence type="ECO:0000256" key="19">
    <source>
        <dbReference type="ARBA" id="ARBA00078291"/>
    </source>
</evidence>
<dbReference type="Gene3D" id="3.40.50.1820">
    <property type="entry name" value="alpha/beta hydrolase"/>
    <property type="match status" value="1"/>
</dbReference>
<dbReference type="InterPro" id="IPR045889">
    <property type="entry name" value="MES/HNL"/>
</dbReference>
<dbReference type="Proteomes" id="UP001159364">
    <property type="component" value="Linkage Group LG03"/>
</dbReference>
<dbReference type="Pfam" id="PF12697">
    <property type="entry name" value="Abhydrolase_6"/>
    <property type="match status" value="1"/>
</dbReference>
<keyword evidence="23" id="KW-1185">Reference proteome</keyword>
<comment type="catalytic activity">
    <reaction evidence="13">
        <text>cyclohexanecarbaldehyde + hydrogen cyanide = (2S)-2-cyclohexyl-2-hydroxyacetonitrile</text>
        <dbReference type="Rhea" id="RHEA:77423"/>
        <dbReference type="ChEBI" id="CHEBI:18407"/>
        <dbReference type="ChEBI" id="CHEBI:197359"/>
        <dbReference type="ChEBI" id="CHEBI:197360"/>
    </reaction>
</comment>
<evidence type="ECO:0000256" key="1">
    <source>
        <dbReference type="ARBA" id="ARBA00023239"/>
    </source>
</evidence>
<comment type="catalytic activity">
    <reaction evidence="3">
        <text>a monosubstituted aliphatic (S)-hydroxynitrile = an aldehyde + hydrogen cyanide</text>
        <dbReference type="Rhea" id="RHEA:56588"/>
        <dbReference type="ChEBI" id="CHEBI:17478"/>
        <dbReference type="ChEBI" id="CHEBI:18407"/>
        <dbReference type="ChEBI" id="CHEBI:140596"/>
        <dbReference type="EC" id="4.1.2.47"/>
    </reaction>
</comment>
<evidence type="ECO:0000313" key="22">
    <source>
        <dbReference type="EMBL" id="KAJ8770728.1"/>
    </source>
</evidence>
<comment type="catalytic activity">
    <reaction evidence="12">
        <text>2,2-dimethylpropanal + hydrogen cyanide = (2S)-2-hydroxy-3,3-dimethylbutanenitrile</text>
        <dbReference type="Rhea" id="RHEA:77407"/>
        <dbReference type="ChEBI" id="CHEBI:18407"/>
        <dbReference type="ChEBI" id="CHEBI:141557"/>
        <dbReference type="ChEBI" id="CHEBI:197355"/>
    </reaction>
</comment>
<comment type="catalytic activity">
    <reaction evidence="2">
        <text>4-methoxybenzaldehyde + hydrogen cyanide = (2S)-2-hydroxy-2-(4-methoxyphenyl)acetonitrile</text>
        <dbReference type="Rhea" id="RHEA:77447"/>
        <dbReference type="ChEBI" id="CHEBI:18407"/>
        <dbReference type="ChEBI" id="CHEBI:28235"/>
        <dbReference type="ChEBI" id="CHEBI:197328"/>
    </reaction>
</comment>
<comment type="catalytic activity">
    <reaction evidence="4">
        <text>2-hydroxy-2-methylpropanenitrile = acetone + hydrogen cyanide</text>
        <dbReference type="Rhea" id="RHEA:11932"/>
        <dbReference type="ChEBI" id="CHEBI:15347"/>
        <dbReference type="ChEBI" id="CHEBI:15348"/>
        <dbReference type="ChEBI" id="CHEBI:18407"/>
    </reaction>
    <physiologicalReaction direction="left-to-right" evidence="4">
        <dbReference type="Rhea" id="RHEA:11933"/>
    </physiologicalReaction>
</comment>
<evidence type="ECO:0000256" key="16">
    <source>
        <dbReference type="ARBA" id="ARBA00066572"/>
    </source>
</evidence>
<comment type="catalytic activity">
    <reaction evidence="6">
        <text>formylthiophene + hydrogen cyanide = (2R)-2-hydroxy-2-(thiophen-2-yl)acetonitrile</text>
        <dbReference type="Rhea" id="RHEA:77455"/>
        <dbReference type="ChEBI" id="CHEBI:18407"/>
        <dbReference type="ChEBI" id="CHEBI:87301"/>
        <dbReference type="ChEBI" id="CHEBI:197332"/>
    </reaction>
</comment>
<evidence type="ECO:0000256" key="5">
    <source>
        <dbReference type="ARBA" id="ARBA00050358"/>
    </source>
</evidence>
<dbReference type="GO" id="GO:0009696">
    <property type="term" value="P:salicylic acid metabolic process"/>
    <property type="evidence" value="ECO:0007669"/>
    <property type="project" value="TreeGrafter"/>
</dbReference>
<dbReference type="FunFam" id="3.40.50.1820:FF:000051">
    <property type="entry name" value="(S)-hydroxynitrile lyase"/>
    <property type="match status" value="1"/>
</dbReference>
<dbReference type="GO" id="GO:0080032">
    <property type="term" value="F:methyl jasmonate esterase activity"/>
    <property type="evidence" value="ECO:0007669"/>
    <property type="project" value="TreeGrafter"/>
</dbReference>
<evidence type="ECO:0000256" key="18">
    <source>
        <dbReference type="ARBA" id="ARBA00076040"/>
    </source>
</evidence>
<evidence type="ECO:0000256" key="13">
    <source>
        <dbReference type="ARBA" id="ARBA00052609"/>
    </source>
</evidence>
<dbReference type="EC" id="4.1.2.47" evidence="16"/>
<dbReference type="GO" id="GO:0080030">
    <property type="term" value="F:methyl indole-3-acetate esterase activity"/>
    <property type="evidence" value="ECO:0007669"/>
    <property type="project" value="TreeGrafter"/>
</dbReference>
<dbReference type="PANTHER" id="PTHR10992">
    <property type="entry name" value="METHYLESTERASE FAMILY MEMBER"/>
    <property type="match status" value="1"/>
</dbReference>
<evidence type="ECO:0000256" key="3">
    <source>
        <dbReference type="ARBA" id="ARBA00050241"/>
    </source>
</evidence>
<evidence type="ECO:0000256" key="20">
    <source>
        <dbReference type="ARBA" id="ARBA00079794"/>
    </source>
</evidence>
<comment type="catalytic activity">
    <reaction evidence="14">
        <text>an aromatic (S)-hydroxynitrile = an aromatic aldehyde + hydrogen cyanide</text>
        <dbReference type="Rhea" id="RHEA:54660"/>
        <dbReference type="ChEBI" id="CHEBI:18407"/>
        <dbReference type="ChEBI" id="CHEBI:33855"/>
        <dbReference type="ChEBI" id="CHEBI:138306"/>
        <dbReference type="EC" id="4.1.2.47"/>
    </reaction>
</comment>
<dbReference type="SUPFAM" id="SSF53474">
    <property type="entry name" value="alpha/beta-Hydrolases"/>
    <property type="match status" value="1"/>
</dbReference>
<proteinExistence type="inferred from homology"/>
<dbReference type="InterPro" id="IPR000073">
    <property type="entry name" value="AB_hydrolase_1"/>
</dbReference>
<feature type="domain" description="AB hydrolase-1" evidence="21">
    <location>
        <begin position="4"/>
        <end position="241"/>
    </location>
</feature>
<comment type="catalytic activity">
    <reaction evidence="9">
        <text>acrolein + hydrogen cyanide = (2S)-2-hydroxybut-3-enenitrile</text>
        <dbReference type="Rhea" id="RHEA:77411"/>
        <dbReference type="ChEBI" id="CHEBI:15368"/>
        <dbReference type="ChEBI" id="CHEBI:18407"/>
        <dbReference type="ChEBI" id="CHEBI:197356"/>
    </reaction>
</comment>
<dbReference type="InterPro" id="IPR029058">
    <property type="entry name" value="AB_hydrolase_fold"/>
</dbReference>
<comment type="catalytic activity">
    <reaction evidence="7">
        <text>butan-2-one + hydrogen cyanide = 2-hydroxy-2-methylbutanenitrile</text>
        <dbReference type="Rhea" id="RHEA:77467"/>
        <dbReference type="ChEBI" id="CHEBI:18407"/>
        <dbReference type="ChEBI" id="CHEBI:28398"/>
        <dbReference type="ChEBI" id="CHEBI:60954"/>
    </reaction>
    <physiologicalReaction direction="right-to-left" evidence="7">
        <dbReference type="Rhea" id="RHEA:77469"/>
    </physiologicalReaction>
</comment>
<comment type="similarity">
    <text evidence="15">Belongs to the AB hydrolase superfamily. Hydroxynitrile lyase family.</text>
</comment>
<evidence type="ECO:0000256" key="15">
    <source>
        <dbReference type="ARBA" id="ARBA00060885"/>
    </source>
</evidence>